<comment type="caution">
    <text evidence="7">The sequence shown here is derived from an EMBL/GenBank/DDBJ whole genome shotgun (WGS) entry which is preliminary data.</text>
</comment>
<dbReference type="EMBL" id="MNZM01000065">
    <property type="protein sequence ID" value="OIP84102.1"/>
    <property type="molecule type" value="Genomic_DNA"/>
</dbReference>
<keyword evidence="4" id="KW-0963">Cytoplasm</keyword>
<organism evidence="7 8">
    <name type="scientific">Candidatus Roizmanbacteria bacterium CG2_30_33_16</name>
    <dbReference type="NCBI Taxonomy" id="1805340"/>
    <lineage>
        <taxon>Bacteria</taxon>
        <taxon>Candidatus Roizmaniibacteriota</taxon>
    </lineage>
</organism>
<protein>
    <recommendedName>
        <fullName evidence="4 5">Peptide chain release factor 2</fullName>
        <shortName evidence="4">RF-2</shortName>
    </recommendedName>
</protein>
<dbReference type="Gene3D" id="1.20.58.410">
    <property type="entry name" value="Release factor"/>
    <property type="match status" value="1"/>
</dbReference>
<dbReference type="InterPro" id="IPR000352">
    <property type="entry name" value="Pep_chain_release_fac_I"/>
</dbReference>
<comment type="PTM">
    <text evidence="4">Methylated by PrmC. Methylation increases the termination efficiency of RF2.</text>
</comment>
<evidence type="ECO:0000256" key="3">
    <source>
        <dbReference type="ARBA" id="ARBA00022917"/>
    </source>
</evidence>
<dbReference type="Gene3D" id="3.30.70.1660">
    <property type="match status" value="1"/>
</dbReference>
<keyword evidence="2 4" id="KW-0488">Methylation</keyword>
<comment type="similarity">
    <text evidence="1 4">Belongs to the prokaryotic/mitochondrial release factor family.</text>
</comment>
<dbReference type="AlphaFoldDB" id="A0A1J5HVL3"/>
<proteinExistence type="inferred from homology"/>
<accession>A0A1J5HVL3</accession>
<dbReference type="NCBIfam" id="TIGR00020">
    <property type="entry name" value="prfB"/>
    <property type="match status" value="1"/>
</dbReference>
<dbReference type="PANTHER" id="PTHR43116:SF3">
    <property type="entry name" value="CLASS I PEPTIDE CHAIN RELEASE FACTOR"/>
    <property type="match status" value="1"/>
</dbReference>
<gene>
    <name evidence="4" type="primary">prfB</name>
    <name evidence="7" type="ORF">AUK04_02700</name>
</gene>
<dbReference type="Proteomes" id="UP000183758">
    <property type="component" value="Unassembled WGS sequence"/>
</dbReference>
<reference evidence="7 8" key="1">
    <citation type="journal article" date="2016" name="Environ. Microbiol.">
        <title>Genomic resolution of a cold subsurface aquifer community provides metabolic insights for novel microbes adapted to high CO concentrations.</title>
        <authorList>
            <person name="Probst A.J."/>
            <person name="Castelle C.J."/>
            <person name="Singh A."/>
            <person name="Brown C.T."/>
            <person name="Anantharaman K."/>
            <person name="Sharon I."/>
            <person name="Hug L.A."/>
            <person name="Burstein D."/>
            <person name="Emerson J.B."/>
            <person name="Thomas B.C."/>
            <person name="Banfield J.F."/>
        </authorList>
    </citation>
    <scope>NUCLEOTIDE SEQUENCE [LARGE SCALE GENOMIC DNA]</scope>
    <source>
        <strain evidence="7">CG2_30_33_16</strain>
    </source>
</reference>
<dbReference type="GO" id="GO:0016149">
    <property type="term" value="F:translation release factor activity, codon specific"/>
    <property type="evidence" value="ECO:0007669"/>
    <property type="project" value="UniProtKB-UniRule"/>
</dbReference>
<dbReference type="InterPro" id="IPR004374">
    <property type="entry name" value="PrfB"/>
</dbReference>
<evidence type="ECO:0000256" key="5">
    <source>
        <dbReference type="NCBIfam" id="TIGR00020"/>
    </source>
</evidence>
<dbReference type="InterPro" id="IPR045853">
    <property type="entry name" value="Pep_chain_release_fac_I_sf"/>
</dbReference>
<evidence type="ECO:0000256" key="4">
    <source>
        <dbReference type="HAMAP-Rule" id="MF_00094"/>
    </source>
</evidence>
<dbReference type="SMART" id="SM00937">
    <property type="entry name" value="PCRF"/>
    <property type="match status" value="1"/>
</dbReference>
<dbReference type="GO" id="GO:0005737">
    <property type="term" value="C:cytoplasm"/>
    <property type="evidence" value="ECO:0007669"/>
    <property type="project" value="UniProtKB-SubCell"/>
</dbReference>
<evidence type="ECO:0000313" key="7">
    <source>
        <dbReference type="EMBL" id="OIP84102.1"/>
    </source>
</evidence>
<evidence type="ECO:0000256" key="1">
    <source>
        <dbReference type="ARBA" id="ARBA00010835"/>
    </source>
</evidence>
<dbReference type="SUPFAM" id="SSF75620">
    <property type="entry name" value="Release factor"/>
    <property type="match status" value="1"/>
</dbReference>
<keyword evidence="3 4" id="KW-0648">Protein biosynthesis</keyword>
<dbReference type="PROSITE" id="PS00745">
    <property type="entry name" value="RF_PROK_I"/>
    <property type="match status" value="1"/>
</dbReference>
<dbReference type="HAMAP" id="MF_00094">
    <property type="entry name" value="Rel_fac_2"/>
    <property type="match status" value="1"/>
</dbReference>
<dbReference type="Pfam" id="PF03462">
    <property type="entry name" value="PCRF"/>
    <property type="match status" value="1"/>
</dbReference>
<feature type="modified residue" description="N5-methylglutamine" evidence="4">
    <location>
        <position position="224"/>
    </location>
</feature>
<dbReference type="Pfam" id="PF00472">
    <property type="entry name" value="RF-1"/>
    <property type="match status" value="1"/>
</dbReference>
<feature type="domain" description="Prokaryotic-type class I peptide chain release factors" evidence="6">
    <location>
        <begin position="217"/>
        <end position="233"/>
    </location>
</feature>
<comment type="subcellular location">
    <subcellularLocation>
        <location evidence="4">Cytoplasm</location>
    </subcellularLocation>
</comment>
<dbReference type="InterPro" id="IPR005139">
    <property type="entry name" value="PCRF"/>
</dbReference>
<evidence type="ECO:0000256" key="2">
    <source>
        <dbReference type="ARBA" id="ARBA00022481"/>
    </source>
</evidence>
<comment type="function">
    <text evidence="4">Peptide chain release factor 2 directs the termination of translation in response to the peptide chain termination codons UGA and UAA.</text>
</comment>
<evidence type="ECO:0000313" key="8">
    <source>
        <dbReference type="Proteomes" id="UP000183758"/>
    </source>
</evidence>
<name>A0A1J5HVL3_9BACT</name>
<evidence type="ECO:0000259" key="6">
    <source>
        <dbReference type="PROSITE" id="PS00745"/>
    </source>
</evidence>
<dbReference type="Gene3D" id="3.30.160.20">
    <property type="match status" value="1"/>
</dbReference>
<dbReference type="PANTHER" id="PTHR43116">
    <property type="entry name" value="PEPTIDE CHAIN RELEASE FACTOR 2"/>
    <property type="match status" value="1"/>
</dbReference>
<sequence length="343" mass="39860">MEENDAQLQARVNFLTDKFGLETKKIHLLDLEKQTYDQKFWENQQNSVVVLRQIANLKKMIEEFEMMLYLIEEKQFIEAEKLVRQFEIAIFLSGEYDSGDAIFSIHAGQGGTEAMDWSQMLFRMYCRYVEKKHWQFDEVDRIMGEEAGIKSITMNVSGSFAFGYLKSEAGVHRLVRQSPFNANKLRQTSFALVEVLPVIEQKNVPIKEDDLDWQFYRSGGHGGQNVNKVATAVRLTHKPSGIIVTCQVERQQGKNRDNALKILRSKLWQIEQENKEKTIAGMKTEKMASWGRQIRSYVLHPYKLVKDLRTGHETSQAEQVLDGELEPFIEAYFKKQKNSLNYL</sequence>